<evidence type="ECO:0000313" key="10">
    <source>
        <dbReference type="Proteomes" id="UP000215902"/>
    </source>
</evidence>
<comment type="caution">
    <text evidence="8">The sequence shown here is derived from an EMBL/GenBank/DDBJ whole genome shotgun (WGS) entry which is preliminary data.</text>
</comment>
<dbReference type="STRING" id="282301.A0A267F0S3"/>
<protein>
    <recommendedName>
        <fullName evidence="7">WSC domain-containing protein</fullName>
    </recommendedName>
</protein>
<dbReference type="InterPro" id="IPR003609">
    <property type="entry name" value="Pan_app"/>
</dbReference>
<dbReference type="AlphaFoldDB" id="A0A267F0S3"/>
<evidence type="ECO:0000256" key="5">
    <source>
        <dbReference type="ARBA" id="ARBA00023136"/>
    </source>
</evidence>
<dbReference type="PANTHER" id="PTHR24269">
    <property type="entry name" value="KREMEN PROTEIN"/>
    <property type="match status" value="1"/>
</dbReference>
<evidence type="ECO:0000256" key="6">
    <source>
        <dbReference type="ARBA" id="ARBA00023180"/>
    </source>
</evidence>
<feature type="domain" description="WSC" evidence="7">
    <location>
        <begin position="39"/>
        <end position="148"/>
    </location>
</feature>
<dbReference type="OrthoDB" id="6151979at2759"/>
<dbReference type="EMBL" id="NIVC01000462">
    <property type="protein sequence ID" value="PAA82572.1"/>
    <property type="molecule type" value="Genomic_DNA"/>
</dbReference>
<dbReference type="GO" id="GO:0005886">
    <property type="term" value="C:plasma membrane"/>
    <property type="evidence" value="ECO:0007669"/>
    <property type="project" value="TreeGrafter"/>
</dbReference>
<evidence type="ECO:0000256" key="4">
    <source>
        <dbReference type="ARBA" id="ARBA00022989"/>
    </source>
</evidence>
<name>A0A267F0S3_9PLAT</name>
<organism evidence="8 10">
    <name type="scientific">Macrostomum lignano</name>
    <dbReference type="NCBI Taxonomy" id="282301"/>
    <lineage>
        <taxon>Eukaryota</taxon>
        <taxon>Metazoa</taxon>
        <taxon>Spiralia</taxon>
        <taxon>Lophotrochozoa</taxon>
        <taxon>Platyhelminthes</taxon>
        <taxon>Rhabditophora</taxon>
        <taxon>Macrostomorpha</taxon>
        <taxon>Macrostomida</taxon>
        <taxon>Macrostomidae</taxon>
        <taxon>Macrostomum</taxon>
    </lineage>
</organism>
<dbReference type="InterPro" id="IPR051836">
    <property type="entry name" value="Kremen_rcpt"/>
</dbReference>
<evidence type="ECO:0000313" key="8">
    <source>
        <dbReference type="EMBL" id="PAA67385.1"/>
    </source>
</evidence>
<dbReference type="PANTHER" id="PTHR24269:SF16">
    <property type="entry name" value="PROTEIN SLG1"/>
    <property type="match status" value="1"/>
</dbReference>
<dbReference type="Pfam" id="PF00024">
    <property type="entry name" value="PAN_1"/>
    <property type="match status" value="1"/>
</dbReference>
<keyword evidence="6" id="KW-0325">Glycoprotein</keyword>
<evidence type="ECO:0000256" key="3">
    <source>
        <dbReference type="ARBA" id="ARBA00022729"/>
    </source>
</evidence>
<dbReference type="InterPro" id="IPR002889">
    <property type="entry name" value="WSC_carb-bd"/>
</dbReference>
<dbReference type="Proteomes" id="UP000215902">
    <property type="component" value="Unassembled WGS sequence"/>
</dbReference>
<proteinExistence type="predicted"/>
<dbReference type="PROSITE" id="PS51212">
    <property type="entry name" value="WSC"/>
    <property type="match status" value="1"/>
</dbReference>
<evidence type="ECO:0000256" key="1">
    <source>
        <dbReference type="ARBA" id="ARBA00004167"/>
    </source>
</evidence>
<keyword evidence="10" id="KW-1185">Reference proteome</keyword>
<dbReference type="SMART" id="SM00321">
    <property type="entry name" value="WSC"/>
    <property type="match status" value="1"/>
</dbReference>
<dbReference type="Pfam" id="PF01822">
    <property type="entry name" value="WSC"/>
    <property type="match status" value="1"/>
</dbReference>
<feature type="non-terminal residue" evidence="8">
    <location>
        <position position="1"/>
    </location>
</feature>
<gene>
    <name evidence="8" type="ORF">BOX15_Mlig023418g1</name>
    <name evidence="9" type="ORF">BOX15_Mlig023418g2</name>
</gene>
<comment type="subcellular location">
    <subcellularLocation>
        <location evidence="1">Membrane</location>
        <topology evidence="1">Single-pass membrane protein</topology>
    </subcellularLocation>
</comment>
<accession>A0A267F0S3</accession>
<sequence>AVSENTVINYKLESNMPQVLQLTVFFCALLTCVICKMVNHTYVGCYVDYTDHARDLTALSGVTQLGPFKVHSTDPVIYSTSMSLELCSSACSLGGFSYFGVQVGLQCFCGNSYGSQGKGNEGDCKRECTGNPLQTCGGPNRNSVFYLSYTNFKNLYTVVKSNSLIIKTDSSRTSSWPTAAQTDADCLLRCSARADCQAAVFSQRLLACHLLAFAYPPASLTGPDWTLYQRD</sequence>
<evidence type="ECO:0000259" key="7">
    <source>
        <dbReference type="PROSITE" id="PS51212"/>
    </source>
</evidence>
<evidence type="ECO:0000256" key="2">
    <source>
        <dbReference type="ARBA" id="ARBA00022692"/>
    </source>
</evidence>
<keyword evidence="5" id="KW-0472">Membrane</keyword>
<dbReference type="EMBL" id="NIVC01001486">
    <property type="protein sequence ID" value="PAA67385.1"/>
    <property type="molecule type" value="Genomic_DNA"/>
</dbReference>
<keyword evidence="4" id="KW-1133">Transmembrane helix</keyword>
<reference evidence="8 10" key="1">
    <citation type="submission" date="2017-06" db="EMBL/GenBank/DDBJ databases">
        <title>A platform for efficient transgenesis in Macrostomum lignano, a flatworm model organism for stem cell research.</title>
        <authorList>
            <person name="Berezikov E."/>
        </authorList>
    </citation>
    <scope>NUCLEOTIDE SEQUENCE [LARGE SCALE GENOMIC DNA]</scope>
    <source>
        <strain evidence="8">DV1</strain>
        <tissue evidence="8">Whole organism</tissue>
    </source>
</reference>
<evidence type="ECO:0000313" key="9">
    <source>
        <dbReference type="EMBL" id="PAA82572.1"/>
    </source>
</evidence>
<keyword evidence="3" id="KW-0732">Signal</keyword>
<keyword evidence="2" id="KW-0812">Transmembrane</keyword>